<evidence type="ECO:0000256" key="8">
    <source>
        <dbReference type="ARBA" id="ARBA00022737"/>
    </source>
</evidence>
<dbReference type="EMBL" id="PVNS01000001">
    <property type="protein sequence ID" value="PRO67109.1"/>
    <property type="molecule type" value="Genomic_DNA"/>
</dbReference>
<evidence type="ECO:0000256" key="3">
    <source>
        <dbReference type="ARBA" id="ARBA00009553"/>
    </source>
</evidence>
<evidence type="ECO:0000313" key="18">
    <source>
        <dbReference type="Proteomes" id="UP000243650"/>
    </source>
</evidence>
<dbReference type="Pfam" id="PF08267">
    <property type="entry name" value="Meth_synt_1"/>
    <property type="match status" value="1"/>
</dbReference>
<dbReference type="PIRSF" id="PIRSF000382">
    <property type="entry name" value="MeTrfase_B12_ind"/>
    <property type="match status" value="1"/>
</dbReference>
<keyword evidence="10 11" id="KW-0486">Methionine biosynthesis</keyword>
<evidence type="ECO:0000256" key="10">
    <source>
        <dbReference type="ARBA" id="ARBA00023167"/>
    </source>
</evidence>
<evidence type="ECO:0000256" key="14">
    <source>
        <dbReference type="PIRSR" id="PIRSR000382-3"/>
    </source>
</evidence>
<evidence type="ECO:0000256" key="12">
    <source>
        <dbReference type="PIRSR" id="PIRSR000382-1"/>
    </source>
</evidence>
<feature type="binding site" evidence="11">
    <location>
        <begin position="15"/>
        <end position="18"/>
    </location>
    <ligand>
        <name>5-methyltetrahydropteroyltri-L-glutamate</name>
        <dbReference type="ChEBI" id="CHEBI:58207"/>
    </ligand>
</feature>
<dbReference type="NCBIfam" id="TIGR01371">
    <property type="entry name" value="met_syn_B12ind"/>
    <property type="match status" value="1"/>
</dbReference>
<reference evidence="17 18" key="1">
    <citation type="submission" date="2018-03" db="EMBL/GenBank/DDBJ databases">
        <title>Bacillus urumqiensis sp. nov., a moderately haloalkaliphilic bacterium isolated from a salt lake.</title>
        <authorList>
            <person name="Zhao B."/>
            <person name="Liao Z."/>
        </authorList>
    </citation>
    <scope>NUCLEOTIDE SEQUENCE [LARGE SCALE GENOMIC DNA]</scope>
    <source>
        <strain evidence="17 18">BZ-SZ-XJ18</strain>
    </source>
</reference>
<feature type="binding site" evidence="11 12">
    <location>
        <position position="586"/>
    </location>
    <ligand>
        <name>L-methionine</name>
        <dbReference type="ChEBI" id="CHEBI:57844"/>
    </ligand>
</feature>
<feature type="binding site" evidence="11 12">
    <location>
        <position position="548"/>
    </location>
    <ligand>
        <name>5-methyltetrahydropteroyltri-L-glutamate</name>
        <dbReference type="ChEBI" id="CHEBI:58207"/>
    </ligand>
</feature>
<dbReference type="GO" id="GO:0032259">
    <property type="term" value="P:methylation"/>
    <property type="evidence" value="ECO:0007669"/>
    <property type="project" value="UniProtKB-KW"/>
</dbReference>
<evidence type="ECO:0000256" key="4">
    <source>
        <dbReference type="ARBA" id="ARBA00022603"/>
    </source>
</evidence>
<dbReference type="InterPro" id="IPR013215">
    <property type="entry name" value="Cbl-indep_Met_Synth_N"/>
</dbReference>
<feature type="binding site" evidence="11 12">
    <location>
        <begin position="418"/>
        <end position="420"/>
    </location>
    <ligand>
        <name>L-methionine</name>
        <dbReference type="ChEBI" id="CHEBI:57844"/>
    </ligand>
</feature>
<feature type="binding site" evidence="11">
    <location>
        <position position="110"/>
    </location>
    <ligand>
        <name>5-methyltetrahydropteroyltri-L-glutamate</name>
        <dbReference type="ChEBI" id="CHEBI:58207"/>
    </ligand>
</feature>
<feature type="domain" description="Cobalamin-independent methionine synthase MetE N-terminal" evidence="16">
    <location>
        <begin position="3"/>
        <end position="304"/>
    </location>
</feature>
<dbReference type="InterPro" id="IPR038071">
    <property type="entry name" value="UROD/MetE-like_sf"/>
</dbReference>
<organism evidence="17 18">
    <name type="scientific">Alkalicoccus urumqiensis</name>
    <name type="common">Bacillus urumqiensis</name>
    <dbReference type="NCBI Taxonomy" id="1548213"/>
    <lineage>
        <taxon>Bacteria</taxon>
        <taxon>Bacillati</taxon>
        <taxon>Bacillota</taxon>
        <taxon>Bacilli</taxon>
        <taxon>Bacillales</taxon>
        <taxon>Bacillaceae</taxon>
        <taxon>Alkalicoccus</taxon>
    </lineage>
</organism>
<dbReference type="PANTHER" id="PTHR30519">
    <property type="entry name" value="5-METHYLTETRAHYDROPTEROYLTRIGLUTAMATE--HOMOCYSTEINE METHYLTRANSFERASE"/>
    <property type="match status" value="1"/>
</dbReference>
<evidence type="ECO:0000259" key="16">
    <source>
        <dbReference type="Pfam" id="PF08267"/>
    </source>
</evidence>
<dbReference type="CDD" id="cd03312">
    <property type="entry name" value="CIMS_N_terminal_like"/>
    <property type="match status" value="1"/>
</dbReference>
<dbReference type="NCBIfam" id="NF003556">
    <property type="entry name" value="PRK05222.1"/>
    <property type="match status" value="1"/>
</dbReference>
<evidence type="ECO:0000256" key="5">
    <source>
        <dbReference type="ARBA" id="ARBA00022605"/>
    </source>
</evidence>
<evidence type="ECO:0000313" key="17">
    <source>
        <dbReference type="EMBL" id="PRO67109.1"/>
    </source>
</evidence>
<keyword evidence="9 11" id="KW-0862">Zinc</keyword>
<dbReference type="Gene3D" id="3.20.20.210">
    <property type="match status" value="2"/>
</dbReference>
<evidence type="ECO:0000256" key="7">
    <source>
        <dbReference type="ARBA" id="ARBA00022723"/>
    </source>
</evidence>
<dbReference type="EC" id="2.1.1.14" evidence="11"/>
<dbReference type="AlphaFoldDB" id="A0A2P6MLF0"/>
<feature type="binding site" evidence="11">
    <location>
        <position position="630"/>
    </location>
    <ligand>
        <name>Zn(2+)</name>
        <dbReference type="ChEBI" id="CHEBI:29105"/>
        <note>catalytic</note>
    </ligand>
</feature>
<accession>A0A2P6MLF0</accession>
<comment type="pathway">
    <text evidence="2 11">Amino-acid biosynthesis; L-methionine biosynthesis via de novo pathway; L-methionine from L-homocysteine (MetE route): step 1/1.</text>
</comment>
<keyword evidence="6 11" id="KW-0808">Transferase</keyword>
<dbReference type="GO" id="GO:0008270">
    <property type="term" value="F:zinc ion binding"/>
    <property type="evidence" value="ECO:0007669"/>
    <property type="project" value="InterPro"/>
</dbReference>
<evidence type="ECO:0000256" key="1">
    <source>
        <dbReference type="ARBA" id="ARBA00002777"/>
    </source>
</evidence>
<dbReference type="OrthoDB" id="244285at2"/>
<feature type="binding site" evidence="11 12">
    <location>
        <begin position="502"/>
        <end position="503"/>
    </location>
    <ligand>
        <name>5-methyltetrahydropteroyltri-L-glutamate</name>
        <dbReference type="ChEBI" id="CHEBI:58207"/>
    </ligand>
</feature>
<comment type="caution">
    <text evidence="17">The sequence shown here is derived from an EMBL/GenBank/DDBJ whole genome shotgun (WGS) entry which is preliminary data.</text>
</comment>
<feature type="binding site" evidence="11 12">
    <location>
        <position position="586"/>
    </location>
    <ligand>
        <name>L-homocysteine</name>
        <dbReference type="ChEBI" id="CHEBI:58199"/>
    </ligand>
</feature>
<comment type="cofactor">
    <cofactor evidence="13">
        <name>Zn(2+)</name>
        <dbReference type="ChEBI" id="CHEBI:29105"/>
    </cofactor>
    <text evidence="13">Binds 2 Zn(2+) ions per subunit.</text>
</comment>
<feature type="binding site" evidence="12">
    <location>
        <position position="115"/>
    </location>
    <ligand>
        <name>5-methyltetrahydropteroyltri-L-glutamate</name>
        <dbReference type="ChEBI" id="CHEBI:58207"/>
    </ligand>
</feature>
<dbReference type="HAMAP" id="MF_00172">
    <property type="entry name" value="Meth_synth"/>
    <property type="match status" value="1"/>
</dbReference>
<evidence type="ECO:0000259" key="15">
    <source>
        <dbReference type="Pfam" id="PF01717"/>
    </source>
</evidence>
<feature type="binding site" evidence="11">
    <location>
        <position position="652"/>
    </location>
    <ligand>
        <name>Zn(2+)</name>
        <dbReference type="ChEBI" id="CHEBI:29105"/>
        <note>catalytic</note>
    </ligand>
</feature>
<feature type="binding site" evidence="13">
    <location>
        <position position="628"/>
    </location>
    <ligand>
        <name>Zn(2+)</name>
        <dbReference type="ChEBI" id="CHEBI:29105"/>
        <label>1</label>
        <note>catalytic</note>
    </ligand>
</feature>
<feature type="active site" description="Proton donor" evidence="11 14">
    <location>
        <position position="681"/>
    </location>
</feature>
<sequence>MKTSVQGYPRIGRNREWKRLLESYWSGELSEASFEQEMKKVRINRLKDLQESGLDLIPVGDFSLYDHMLDTAVMFGMVPERYKGPAKNSLETYFAMARGSQSAPACEMTKWFNTNYHYIVPEVESGWVPEIVENKPLTAFKEAEEALGIKGKPVLTGPYTFIKLAKGLEEEELEGFVMVLVSLYAKIIAELHEAGAPLIQMDEPALVLTMTEAEMTIVEKTYARLAELVPDAPLLLQTYFDSVSFPERVFSLPVDGIGLDLVHDNGRNRQALQENRGRKKRLALGVIDGRNIWKSDLEAVRRRFPEMLELAADVILQPSCSLLHVPVSLASETDMEASRKKGLAFAEEKLGELALLQQGPDAPDWNEHQQELAEFYEAHRQADEERSVPHAGRAVPYAERKQLHQEKWQLPLLPTTTIGSFPQSADVRRTRSAYRRGEVSEAAYSSFIREKIEHWIQLQEDIGLDVFVHGEFERNDMVEFFGERLDGFLATQNGWVQSYGSRCVKPPVIFEEIRWEKPMTVEETTYAQSLTDKPLKGMLTGPVTIINWSFIRDDLPKETMAAQTARALQKEIRALEEGGIDMIQVDEPALREGLPLKEEDQAAYLDWAVNAFRLTAEEADAKTQIHTHMCYSSFEDMIDAIDAMDADVISIETSRSHGELIHAFETNTYGKGIGLGVYDIHSPRIPEASDMADMIRRALRVLSPEQFWINPDCGLKTRTEQETVDALKNMKKAAEEVRSGQ</sequence>
<keyword evidence="4 11" id="KW-0489">Methyltransferase</keyword>
<dbReference type="SUPFAM" id="SSF51726">
    <property type="entry name" value="UROD/MetE-like"/>
    <property type="match status" value="2"/>
</dbReference>
<feature type="binding site" evidence="11">
    <location>
        <position position="628"/>
    </location>
    <ligand>
        <name>Zn(2+)</name>
        <dbReference type="ChEBI" id="CHEBI:29105"/>
        <note>catalytic</note>
    </ligand>
</feature>
<dbReference type="InterPro" id="IPR002629">
    <property type="entry name" value="Met_Synth_C/arc"/>
</dbReference>
<dbReference type="GO" id="GO:0009086">
    <property type="term" value="P:methionine biosynthetic process"/>
    <property type="evidence" value="ECO:0007669"/>
    <property type="project" value="UniProtKB-UniRule"/>
</dbReference>
<proteinExistence type="inferred from homology"/>
<feature type="binding site" evidence="11 12">
    <location>
        <begin position="418"/>
        <end position="420"/>
    </location>
    <ligand>
        <name>L-homocysteine</name>
        <dbReference type="ChEBI" id="CHEBI:58199"/>
    </ligand>
</feature>
<dbReference type="InterPro" id="IPR006276">
    <property type="entry name" value="Cobalamin-indep_Met_synthase"/>
</dbReference>
<dbReference type="CDD" id="cd03311">
    <property type="entry name" value="CIMS_C_terminal_like"/>
    <property type="match status" value="1"/>
</dbReference>
<keyword evidence="5 11" id="KW-0028">Amino-acid biosynthesis</keyword>
<dbReference type="GO" id="GO:0003871">
    <property type="term" value="F:5-methyltetrahydropteroyltriglutamate-homocysteine S-methyltransferase activity"/>
    <property type="evidence" value="ECO:0007669"/>
    <property type="project" value="UniProtKB-UniRule"/>
</dbReference>
<feature type="binding site" evidence="11">
    <location>
        <position position="471"/>
    </location>
    <ligand>
        <name>L-homocysteine</name>
        <dbReference type="ChEBI" id="CHEBI:58199"/>
    </ligand>
</feature>
<evidence type="ECO:0000256" key="11">
    <source>
        <dbReference type="HAMAP-Rule" id="MF_00172"/>
    </source>
</evidence>
<keyword evidence="18" id="KW-1185">Reference proteome</keyword>
<protein>
    <recommendedName>
        <fullName evidence="11">5-methyltetrahydropteroyltriglutamate--homocysteine methyltransferase</fullName>
        <ecNumber evidence="11">2.1.1.14</ecNumber>
    </recommendedName>
    <alternativeName>
        <fullName evidence="11">Cobalamin-independent methionine synthase</fullName>
    </alternativeName>
    <alternativeName>
        <fullName evidence="11">Methionine synthase, vitamin-B12 independent isozyme</fullName>
    </alternativeName>
</protein>
<name>A0A2P6MLF0_ALKUR</name>
<dbReference type="Proteomes" id="UP000243650">
    <property type="component" value="Unassembled WGS sequence"/>
</dbReference>
<feature type="binding site" evidence="13">
    <location>
        <position position="713"/>
    </location>
    <ligand>
        <name>Zn(2+)</name>
        <dbReference type="ChEBI" id="CHEBI:29105"/>
        <label>1</label>
        <note>catalytic</note>
    </ligand>
</feature>
<keyword evidence="7 11" id="KW-0479">Metal-binding</keyword>
<comment type="function">
    <text evidence="1 11">Catalyzes the transfer of a methyl group from 5-methyltetrahydrofolate to homocysteine resulting in methionine formation.</text>
</comment>
<comment type="catalytic activity">
    <reaction evidence="11">
        <text>5-methyltetrahydropteroyltri-L-glutamate + L-homocysteine = tetrahydropteroyltri-L-glutamate + L-methionine</text>
        <dbReference type="Rhea" id="RHEA:21196"/>
        <dbReference type="ChEBI" id="CHEBI:57844"/>
        <dbReference type="ChEBI" id="CHEBI:58140"/>
        <dbReference type="ChEBI" id="CHEBI:58199"/>
        <dbReference type="ChEBI" id="CHEBI:58207"/>
        <dbReference type="EC" id="2.1.1.14"/>
    </reaction>
</comment>
<dbReference type="RefSeq" id="WP_105957495.1">
    <property type="nucleotide sequence ID" value="NZ_PVNS01000001.1"/>
</dbReference>
<feature type="binding site" evidence="13">
    <location>
        <position position="630"/>
    </location>
    <ligand>
        <name>Zn(2+)</name>
        <dbReference type="ChEBI" id="CHEBI:29105"/>
        <label>1</label>
        <note>catalytic</note>
    </ligand>
</feature>
<dbReference type="Pfam" id="PF01717">
    <property type="entry name" value="Meth_synt_2"/>
    <property type="match status" value="1"/>
</dbReference>
<feature type="binding site" evidence="13">
    <location>
        <position position="652"/>
    </location>
    <ligand>
        <name>Zn(2+)</name>
        <dbReference type="ChEBI" id="CHEBI:29105"/>
        <label>1</label>
        <note>catalytic</note>
    </ligand>
</feature>
<evidence type="ECO:0000256" key="9">
    <source>
        <dbReference type="ARBA" id="ARBA00022833"/>
    </source>
</evidence>
<comment type="cofactor">
    <cofactor evidence="11">
        <name>Zn(2+)</name>
        <dbReference type="ChEBI" id="CHEBI:29105"/>
    </cofactor>
    <text evidence="11">Binds 1 zinc ion per subunit.</text>
</comment>
<keyword evidence="8 11" id="KW-0677">Repeat</keyword>
<feature type="binding site" evidence="11">
    <location>
        <position position="592"/>
    </location>
    <ligand>
        <name>5-methyltetrahydropteroyltri-L-glutamate</name>
        <dbReference type="ChEBI" id="CHEBI:58207"/>
    </ligand>
</feature>
<feature type="binding site" evidence="12">
    <location>
        <position position="18"/>
    </location>
    <ligand>
        <name>5-methyltetrahydropteroyltri-L-glutamate</name>
        <dbReference type="ChEBI" id="CHEBI:58207"/>
    </ligand>
</feature>
<feature type="binding site" evidence="11 12">
    <location>
        <position position="471"/>
    </location>
    <ligand>
        <name>L-methionine</name>
        <dbReference type="ChEBI" id="CHEBI:57844"/>
    </ligand>
</feature>
<comment type="similarity">
    <text evidence="3 11">Belongs to the vitamin-B12 independent methionine synthase family.</text>
</comment>
<gene>
    <name evidence="11 17" type="primary">metE</name>
    <name evidence="17" type="ORF">C6I21_00645</name>
</gene>
<dbReference type="UniPathway" id="UPA00051">
    <property type="reaction ID" value="UER00082"/>
</dbReference>
<evidence type="ECO:0000256" key="6">
    <source>
        <dbReference type="ARBA" id="ARBA00022679"/>
    </source>
</evidence>
<evidence type="ECO:0000256" key="13">
    <source>
        <dbReference type="PIRSR" id="PIRSR000382-2"/>
    </source>
</evidence>
<feature type="domain" description="Cobalamin-independent methionine synthase MetE C-terminal/archaeal" evidence="15">
    <location>
        <begin position="413"/>
        <end position="735"/>
    </location>
</feature>
<feature type="binding site" evidence="11">
    <location>
        <position position="713"/>
    </location>
    <ligand>
        <name>Zn(2+)</name>
        <dbReference type="ChEBI" id="CHEBI:29105"/>
        <note>catalytic</note>
    </ligand>
</feature>
<evidence type="ECO:0000256" key="2">
    <source>
        <dbReference type="ARBA" id="ARBA00004681"/>
    </source>
</evidence>